<evidence type="ECO:0000256" key="3">
    <source>
        <dbReference type="ARBA" id="ARBA00034247"/>
    </source>
</evidence>
<dbReference type="SUPFAM" id="SSF55073">
    <property type="entry name" value="Nucleotide cyclase"/>
    <property type="match status" value="1"/>
</dbReference>
<organism evidence="7 8">
    <name type="scientific">Colwellia psychrerythraea</name>
    <name type="common">Vibrio psychroerythus</name>
    <dbReference type="NCBI Taxonomy" id="28229"/>
    <lineage>
        <taxon>Bacteria</taxon>
        <taxon>Pseudomonadati</taxon>
        <taxon>Pseudomonadota</taxon>
        <taxon>Gammaproteobacteria</taxon>
        <taxon>Alteromonadales</taxon>
        <taxon>Colwelliaceae</taxon>
        <taxon>Colwellia</taxon>
    </lineage>
</organism>
<dbReference type="CDD" id="cd01949">
    <property type="entry name" value="GGDEF"/>
    <property type="match status" value="1"/>
</dbReference>
<dbReference type="SUPFAM" id="SSF55785">
    <property type="entry name" value="PYP-like sensor domain (PAS domain)"/>
    <property type="match status" value="1"/>
</dbReference>
<sequence>MKHSGKTLLLSSVIDLIDDLIFYKDKHFKYIGCNTAFLNFIGKRTEDLIGKDDFEIFDHNLATLFRKHDKLMLAQGNVRSNEEWVTYPNNKKVYLLTKKIPFVYDGTNIGILGISRDITSLEKANQQLQKQTLLDELTRVKNRKAYNLKIKSLLAVFERYHTPFSIISIDIDDFKNINDNFGHDVGDTVLQNFGALLEKNIRETDHLFRIGGEEFVILSESKTKVDAIKLAEKLRKIVACKALFSDINITISLGICEVTTGDCPNSIAKRVDNLLYEAKSNGKNKVIYHPLG</sequence>
<feature type="coiled-coil region" evidence="4">
    <location>
        <begin position="111"/>
        <end position="143"/>
    </location>
</feature>
<dbReference type="GO" id="GO:0005886">
    <property type="term" value="C:plasma membrane"/>
    <property type="evidence" value="ECO:0007669"/>
    <property type="project" value="TreeGrafter"/>
</dbReference>
<name>A0A1Y5EQ63_COLPS</name>
<dbReference type="GO" id="GO:0043709">
    <property type="term" value="P:cell adhesion involved in single-species biofilm formation"/>
    <property type="evidence" value="ECO:0007669"/>
    <property type="project" value="TreeGrafter"/>
</dbReference>
<evidence type="ECO:0000313" key="8">
    <source>
        <dbReference type="Proteomes" id="UP000243053"/>
    </source>
</evidence>
<dbReference type="AlphaFoldDB" id="A0A1Y5EQ63"/>
<dbReference type="Pfam" id="PF00990">
    <property type="entry name" value="GGDEF"/>
    <property type="match status" value="1"/>
</dbReference>
<reference evidence="8" key="1">
    <citation type="journal article" date="2017" name="Proc. Natl. Acad. Sci. U.S.A.">
        <title>Simulation of Deepwater Horizon oil plume reveals substrate specialization within a complex community of hydrocarbon degraders.</title>
        <authorList>
            <person name="Hu P."/>
            <person name="Dubinsky E.A."/>
            <person name="Probst A.J."/>
            <person name="Wang J."/>
            <person name="Sieber C.M.K."/>
            <person name="Tom L.M."/>
            <person name="Gardinali P."/>
            <person name="Banfield J.F."/>
            <person name="Atlas R.M."/>
            <person name="Andersen G.L."/>
        </authorList>
    </citation>
    <scope>NUCLEOTIDE SEQUENCE [LARGE SCALE GENOMIC DNA]</scope>
</reference>
<feature type="domain" description="PAC" evidence="5">
    <location>
        <begin position="79"/>
        <end position="130"/>
    </location>
</feature>
<dbReference type="InterPro" id="IPR029787">
    <property type="entry name" value="Nucleotide_cyclase"/>
</dbReference>
<evidence type="ECO:0000256" key="4">
    <source>
        <dbReference type="SAM" id="Coils"/>
    </source>
</evidence>
<dbReference type="PANTHER" id="PTHR45138:SF9">
    <property type="entry name" value="DIGUANYLATE CYCLASE DGCM-RELATED"/>
    <property type="match status" value="1"/>
</dbReference>
<dbReference type="InterPro" id="IPR050469">
    <property type="entry name" value="Diguanylate_Cyclase"/>
</dbReference>
<evidence type="ECO:0000256" key="2">
    <source>
        <dbReference type="ARBA" id="ARBA00012528"/>
    </source>
</evidence>
<dbReference type="InterPro" id="IPR000700">
    <property type="entry name" value="PAS-assoc_C"/>
</dbReference>
<evidence type="ECO:0000259" key="5">
    <source>
        <dbReference type="PROSITE" id="PS50113"/>
    </source>
</evidence>
<feature type="domain" description="GGDEF" evidence="6">
    <location>
        <begin position="162"/>
        <end position="291"/>
    </location>
</feature>
<dbReference type="InterPro" id="IPR043128">
    <property type="entry name" value="Rev_trsase/Diguanyl_cyclase"/>
</dbReference>
<evidence type="ECO:0000313" key="7">
    <source>
        <dbReference type="EMBL" id="OUR84852.1"/>
    </source>
</evidence>
<dbReference type="SMART" id="SM00267">
    <property type="entry name" value="GGDEF"/>
    <property type="match status" value="1"/>
</dbReference>
<dbReference type="EMBL" id="MAAF01000008">
    <property type="protein sequence ID" value="OUR84852.1"/>
    <property type="molecule type" value="Genomic_DNA"/>
</dbReference>
<dbReference type="EC" id="2.7.7.65" evidence="2"/>
<dbReference type="PANTHER" id="PTHR45138">
    <property type="entry name" value="REGULATORY COMPONENTS OF SENSORY TRANSDUCTION SYSTEM"/>
    <property type="match status" value="1"/>
</dbReference>
<dbReference type="Pfam" id="PF08448">
    <property type="entry name" value="PAS_4"/>
    <property type="match status" value="1"/>
</dbReference>
<dbReference type="Proteomes" id="UP000243053">
    <property type="component" value="Unassembled WGS sequence"/>
</dbReference>
<dbReference type="NCBIfam" id="TIGR00254">
    <property type="entry name" value="GGDEF"/>
    <property type="match status" value="1"/>
</dbReference>
<comment type="cofactor">
    <cofactor evidence="1">
        <name>Mg(2+)</name>
        <dbReference type="ChEBI" id="CHEBI:18420"/>
    </cofactor>
</comment>
<dbReference type="GO" id="GO:1902201">
    <property type="term" value="P:negative regulation of bacterial-type flagellum-dependent cell motility"/>
    <property type="evidence" value="ECO:0007669"/>
    <property type="project" value="TreeGrafter"/>
</dbReference>
<proteinExistence type="predicted"/>
<dbReference type="InterPro" id="IPR035965">
    <property type="entry name" value="PAS-like_dom_sf"/>
</dbReference>
<dbReference type="PROSITE" id="PS50113">
    <property type="entry name" value="PAC"/>
    <property type="match status" value="1"/>
</dbReference>
<comment type="catalytic activity">
    <reaction evidence="3">
        <text>2 GTP = 3',3'-c-di-GMP + 2 diphosphate</text>
        <dbReference type="Rhea" id="RHEA:24898"/>
        <dbReference type="ChEBI" id="CHEBI:33019"/>
        <dbReference type="ChEBI" id="CHEBI:37565"/>
        <dbReference type="ChEBI" id="CHEBI:58805"/>
        <dbReference type="EC" id="2.7.7.65"/>
    </reaction>
</comment>
<evidence type="ECO:0000256" key="1">
    <source>
        <dbReference type="ARBA" id="ARBA00001946"/>
    </source>
</evidence>
<dbReference type="Gene3D" id="3.30.450.20">
    <property type="entry name" value="PAS domain"/>
    <property type="match status" value="1"/>
</dbReference>
<dbReference type="CDD" id="cd00130">
    <property type="entry name" value="PAS"/>
    <property type="match status" value="1"/>
</dbReference>
<dbReference type="InterPro" id="IPR013656">
    <property type="entry name" value="PAS_4"/>
</dbReference>
<dbReference type="InterPro" id="IPR000160">
    <property type="entry name" value="GGDEF_dom"/>
</dbReference>
<keyword evidence="4" id="KW-0175">Coiled coil</keyword>
<comment type="caution">
    <text evidence="7">The sequence shown here is derived from an EMBL/GenBank/DDBJ whole genome shotgun (WGS) entry which is preliminary data.</text>
</comment>
<dbReference type="Gene3D" id="3.30.70.270">
    <property type="match status" value="1"/>
</dbReference>
<dbReference type="PROSITE" id="PS50887">
    <property type="entry name" value="GGDEF"/>
    <property type="match status" value="1"/>
</dbReference>
<dbReference type="GO" id="GO:0052621">
    <property type="term" value="F:diguanylate cyclase activity"/>
    <property type="evidence" value="ECO:0007669"/>
    <property type="project" value="UniProtKB-EC"/>
</dbReference>
<accession>A0A1Y5EQ63</accession>
<dbReference type="NCBIfam" id="TIGR00229">
    <property type="entry name" value="sensory_box"/>
    <property type="match status" value="1"/>
</dbReference>
<dbReference type="FunFam" id="3.30.70.270:FF:000001">
    <property type="entry name" value="Diguanylate cyclase domain protein"/>
    <property type="match status" value="1"/>
</dbReference>
<dbReference type="InterPro" id="IPR000014">
    <property type="entry name" value="PAS"/>
</dbReference>
<gene>
    <name evidence="7" type="ORF">A9Q75_01240</name>
</gene>
<evidence type="ECO:0000259" key="6">
    <source>
        <dbReference type="PROSITE" id="PS50887"/>
    </source>
</evidence>
<protein>
    <recommendedName>
        <fullName evidence="2">diguanylate cyclase</fullName>
        <ecNumber evidence="2">2.7.7.65</ecNumber>
    </recommendedName>
</protein>